<dbReference type="OrthoDB" id="4075484at2759"/>
<dbReference type="PROSITE" id="PS50181">
    <property type="entry name" value="FBOX"/>
    <property type="match status" value="1"/>
</dbReference>
<dbReference type="SUPFAM" id="SSF81383">
    <property type="entry name" value="F-box domain"/>
    <property type="match status" value="1"/>
</dbReference>
<gene>
    <name evidence="2" type="ORF">SAMEA4029010_CIC11G00000000275</name>
</gene>
<dbReference type="InterPro" id="IPR036047">
    <property type="entry name" value="F-box-like_dom_sf"/>
</dbReference>
<proteinExistence type="predicted"/>
<accession>A0A1L0D745</accession>
<protein>
    <submittedName>
        <fullName evidence="2">CIC11C00000000275</fullName>
    </submittedName>
</protein>
<name>A0A1L0D745_9ASCO</name>
<evidence type="ECO:0000313" key="2">
    <source>
        <dbReference type="EMBL" id="SGZ47845.1"/>
    </source>
</evidence>
<dbReference type="EMBL" id="LT635756">
    <property type="protein sequence ID" value="SGZ47845.1"/>
    <property type="molecule type" value="Genomic_DNA"/>
</dbReference>
<evidence type="ECO:0000313" key="3">
    <source>
        <dbReference type="Proteomes" id="UP000182334"/>
    </source>
</evidence>
<sequence>MNLWELPTDILDLVLIHLSIEDYVHLLQTCNRLRRVLDNKHLYLILWKASFASTLEAYEFPYEDLQTETSIDKLYSSIKELEAILIRIQKSLEGLGDDVKPETSTKIDNLLNFVFSELAIDESLFVPIVYLADKYRKEFHRATENTTGSYNISHMCWTRQLLQLQNVNMAVKFLQNSQPEHGTDFEKFLFEMSRFDFGFPELSKVRIAQIKKLKQRARSMIPIPNGKLMFANEHHFLRFVGSLANRLSGLIERRPHRNSTDQSTGLNVLREYHGQNAEPTILRVAIISKILQEEVFEKHSFQIGSEIHTFTPKLSQHLIMFGKYRLRIRTNTTGFVAENGPLANPAEERILTMGLDYGKALALCTTFKTPFNNLDEYMDNIMYSEVAEINVDKDYWLNSLKFMETLLSDNTVDLNGLVENDLVFFVGMARRRQPLNFQWTRYIMDKLTLGHETHQFSRFEEQGLIAFDDRGDKYGVIVDICTDTEHPTFLAYTHNGKLLTFDASDIELLHHISPKALQGFLTSQGFNFMGMFYLTEMRIDNGEYRLLQADSQKEV</sequence>
<organism evidence="2 3">
    <name type="scientific">Sungouiella intermedia</name>
    <dbReference type="NCBI Taxonomy" id="45354"/>
    <lineage>
        <taxon>Eukaryota</taxon>
        <taxon>Fungi</taxon>
        <taxon>Dikarya</taxon>
        <taxon>Ascomycota</taxon>
        <taxon>Saccharomycotina</taxon>
        <taxon>Pichiomycetes</taxon>
        <taxon>Metschnikowiaceae</taxon>
        <taxon>Sungouiella</taxon>
    </lineage>
</organism>
<feature type="domain" description="F-box" evidence="1">
    <location>
        <begin position="1"/>
        <end position="46"/>
    </location>
</feature>
<dbReference type="AlphaFoldDB" id="A0A1L0D745"/>
<evidence type="ECO:0000259" key="1">
    <source>
        <dbReference type="PROSITE" id="PS50181"/>
    </source>
</evidence>
<dbReference type="Pfam" id="PF00646">
    <property type="entry name" value="F-box"/>
    <property type="match status" value="1"/>
</dbReference>
<dbReference type="CDD" id="cd09917">
    <property type="entry name" value="F-box_SF"/>
    <property type="match status" value="1"/>
</dbReference>
<dbReference type="InterPro" id="IPR001810">
    <property type="entry name" value="F-box_dom"/>
</dbReference>
<reference evidence="2 3" key="1">
    <citation type="submission" date="2016-10" db="EMBL/GenBank/DDBJ databases">
        <authorList>
            <person name="de Groot N.N."/>
        </authorList>
    </citation>
    <scope>NUCLEOTIDE SEQUENCE [LARGE SCALE GENOMIC DNA]</scope>
    <source>
        <strain evidence="2 3">CBS 141442</strain>
    </source>
</reference>
<keyword evidence="3" id="KW-1185">Reference proteome</keyword>
<dbReference type="Proteomes" id="UP000182334">
    <property type="component" value="Chromosome I"/>
</dbReference>